<dbReference type="RefSeq" id="WP_086697406.1">
    <property type="nucleotide sequence ID" value="NZ_JAKKZF010000062.1"/>
</dbReference>
<proteinExistence type="predicted"/>
<gene>
    <name evidence="2" type="ORF">L0F81_17345</name>
</gene>
<evidence type="ECO:0000313" key="3">
    <source>
        <dbReference type="Proteomes" id="UP001299012"/>
    </source>
</evidence>
<organism evidence="2 3">
    <name type="scientific">Streptomyces tricolor</name>
    <dbReference type="NCBI Taxonomy" id="68277"/>
    <lineage>
        <taxon>Bacteria</taxon>
        <taxon>Bacillati</taxon>
        <taxon>Actinomycetota</taxon>
        <taxon>Actinomycetes</taxon>
        <taxon>Kitasatosporales</taxon>
        <taxon>Streptomycetaceae</taxon>
        <taxon>Streptomyces</taxon>
        <taxon>Streptomyces violaceoruber group</taxon>
    </lineage>
</organism>
<evidence type="ECO:0000313" key="2">
    <source>
        <dbReference type="EMBL" id="MCG0065040.1"/>
    </source>
</evidence>
<accession>A0ABS9JHK3</accession>
<dbReference type="EMBL" id="JAKKZF010000062">
    <property type="protein sequence ID" value="MCG0065040.1"/>
    <property type="molecule type" value="Genomic_DNA"/>
</dbReference>
<reference evidence="2 3" key="1">
    <citation type="submission" date="2022-01" db="EMBL/GenBank/DDBJ databases">
        <title>Draft Genome Sequences of Seven Type Strains of the Genus Streptomyces.</title>
        <authorList>
            <person name="Aziz S."/>
            <person name="Coretto E."/>
            <person name="Chronakova A."/>
            <person name="Sproer C."/>
            <person name="Huber K."/>
            <person name="Nouioui I."/>
            <person name="Gross H."/>
        </authorList>
    </citation>
    <scope>NUCLEOTIDE SEQUENCE [LARGE SCALE GENOMIC DNA]</scope>
    <source>
        <strain evidence="2 3">DSM 41685</strain>
    </source>
</reference>
<keyword evidence="3" id="KW-1185">Reference proteome</keyword>
<evidence type="ECO:0000256" key="1">
    <source>
        <dbReference type="SAM" id="Coils"/>
    </source>
</evidence>
<feature type="coiled-coil region" evidence="1">
    <location>
        <begin position="1127"/>
        <end position="1158"/>
    </location>
</feature>
<feature type="coiled-coil region" evidence="1">
    <location>
        <begin position="896"/>
        <end position="923"/>
    </location>
</feature>
<protein>
    <submittedName>
        <fullName evidence="2">Phage tail protein</fullName>
    </submittedName>
</protein>
<comment type="caution">
    <text evidence="2">The sequence shown here is derived from an EMBL/GenBank/DDBJ whole genome shotgun (WGS) entry which is preliminary data.</text>
</comment>
<dbReference type="Proteomes" id="UP001299012">
    <property type="component" value="Unassembled WGS sequence"/>
</dbReference>
<sequence length="1290" mass="133919">MSDDVTITVRVNNQTAAGFRDINGNLRTLDGRFAASAGSMRRSSDGITRALVDVRASLLSLAPAAIPVAASLAPIAVQAGAAGAAVAAFGAAVIPQIANLSEAAKAQDKYAQAVQQYGAHSKQAITAQQQAAQTLAAMPKATQQAAGGFMVLKDQFKSFSDSTAKFTMAPIEHSFAVMGALLPKLKPMVEGTSTQLDRLMKVAGGGISTGAFDALAKKFSDFANNSLKGATDKAIHFMRVLSEGNMHGPIASFMDYAREQGPAVKELLSSIGKAVANLLEGAAQAGPGMLTLVNAFAKLVASVPPELIGHLMQVYAAIKLIKLAGAGVAGVASGFQLLATRIAALRAASAAAGGGIAGLRAAFASLGTAAKASVVVAGLALLAVGIQKLAEKARGAPPDVDKLVTSLKGLADTGKFGGELKSTFGSMDGFVAKLNALKKGQSDLDRGLEWPKKLLGVGPIIDTVVPKIDDLINGSNSLGALKDDFDSFDKAFAQLASGGHAKEAAKQFKSFEDALKKAGYSTKDINALFPEYKSAVADIKYEQGLAAQSMGLFGTAAQAAAEKLNTQKASADGLRESIVALNTAQQNGLGGMIGFEAAIDAAAKAAKDNHDSLTMTNGVLDLNSEKARNAATALQTLANKTDEAGTSQREAGASWETVNGIYTRGRAKLIEAAEAMGLSKEQAKQLAGQLLQMPTDVKPKVDLEAEDAKADLAAFNAAIKKTPGARKVTLETLSDAAERVLESFGYKVKRLPNGKVQVTAATGGALAGIRNVARAVAALHGKTIDIVTNYKVNKFTANQGGVKVAKRDWATGGLTRGYAGGGAVQHFDAGGYISGPGTPTSDDILATFASGAMGRVSDSEYVIKAESVRKYGVRMLDAINDGRFKVDGFARGGKVSKAQQRAREQAKAEAEALREAMGDLTISHFGRMAGYKHSEFGSALRKPQDLGSLVNALNQWRGIIMKATHGSTESRLLKQLDSAGRSLLKWEKQLGSVTKSLEGARSKLSDLKNAAAQLRDSVKGNLLSSANITRGASGDGPVTLNTIRSGMRTSKDKITAFAAALKQLRAKGFSKSIIQQVAEAGVDGGGLETAGALLQASASEVQTINQTQAQIEAAAGSAGKTAADAVYDKAIKQQERYVKQLEAQQKKLTSSMDRLAKSMERAIEKAFGKKAAGGIVGAAASGGLRSSLTWVGEQGPELLDLPAGSRVWSNPDSRRKLAAAEAPWASMLTAPRRTPAAAAGAAPAGGDGQPIVIQVRIGEREFGELWVDTGRKAVKTRGSIEATLRPPRGR</sequence>
<name>A0ABS9JHK3_9ACTN</name>
<keyword evidence="1" id="KW-0175">Coiled coil</keyword>